<evidence type="ECO:0000256" key="4">
    <source>
        <dbReference type="ARBA" id="ARBA00022777"/>
    </source>
</evidence>
<organism evidence="10 11">
    <name type="scientific">Schistosoma mekongi</name>
    <name type="common">Parasitic worm</name>
    <dbReference type="NCBI Taxonomy" id="38744"/>
    <lineage>
        <taxon>Eukaryota</taxon>
        <taxon>Metazoa</taxon>
        <taxon>Spiralia</taxon>
        <taxon>Lophotrochozoa</taxon>
        <taxon>Platyhelminthes</taxon>
        <taxon>Trematoda</taxon>
        <taxon>Digenea</taxon>
        <taxon>Strigeidida</taxon>
        <taxon>Schistosomatoidea</taxon>
        <taxon>Schistosomatidae</taxon>
        <taxon>Schistosoma</taxon>
    </lineage>
</organism>
<dbReference type="GO" id="GO:0005524">
    <property type="term" value="F:ATP binding"/>
    <property type="evidence" value="ECO:0007669"/>
    <property type="project" value="UniProtKB-KW"/>
</dbReference>
<dbReference type="PANTHER" id="PTHR12400">
    <property type="entry name" value="INOSITOL POLYPHOSPHATE KINASE"/>
    <property type="match status" value="1"/>
</dbReference>
<protein>
    <recommendedName>
        <fullName evidence="8">Kinase</fullName>
        <ecNumber evidence="8">2.7.-.-</ecNumber>
    </recommendedName>
</protein>
<dbReference type="AlphaFoldDB" id="A0AAE1Z5P0"/>
<evidence type="ECO:0000313" key="11">
    <source>
        <dbReference type="Proteomes" id="UP001292079"/>
    </source>
</evidence>
<accession>A0AAE1Z5P0</accession>
<evidence type="ECO:0000256" key="8">
    <source>
        <dbReference type="RuleBase" id="RU363090"/>
    </source>
</evidence>
<comment type="caution">
    <text evidence="10">The sequence shown here is derived from an EMBL/GenBank/DDBJ whole genome shotgun (WGS) entry which is preliminary data.</text>
</comment>
<comment type="similarity">
    <text evidence="1 8">Belongs to the inositol phosphokinase (IPK) family.</text>
</comment>
<dbReference type="GO" id="GO:0005737">
    <property type="term" value="C:cytoplasm"/>
    <property type="evidence" value="ECO:0007669"/>
    <property type="project" value="TreeGrafter"/>
</dbReference>
<dbReference type="GO" id="GO:0032958">
    <property type="term" value="P:inositol phosphate biosynthetic process"/>
    <property type="evidence" value="ECO:0007669"/>
    <property type="project" value="InterPro"/>
</dbReference>
<keyword evidence="3" id="KW-0547">Nucleotide-binding</keyword>
<keyword evidence="11" id="KW-1185">Reference proteome</keyword>
<dbReference type="Proteomes" id="UP001292079">
    <property type="component" value="Unassembled WGS sequence"/>
</dbReference>
<name>A0AAE1Z5P0_SCHME</name>
<gene>
    <name evidence="10" type="ORF">MN116_008185</name>
</gene>
<comment type="catalytic activity">
    <reaction evidence="7">
        <text>1D-myo-inositol 1,3,4,6-tetrakisphosphate + ATP = 1D-myo-inositol 1,3,4,5,6-pentakisphosphate + ADP + H(+)</text>
        <dbReference type="Rhea" id="RHEA:12717"/>
        <dbReference type="ChEBI" id="CHEBI:15378"/>
        <dbReference type="ChEBI" id="CHEBI:30616"/>
        <dbReference type="ChEBI" id="CHEBI:57660"/>
        <dbReference type="ChEBI" id="CHEBI:57733"/>
        <dbReference type="ChEBI" id="CHEBI:456216"/>
        <dbReference type="EC" id="2.7.1.140"/>
    </reaction>
</comment>
<dbReference type="EC" id="2.7.-.-" evidence="8"/>
<evidence type="ECO:0000256" key="9">
    <source>
        <dbReference type="SAM" id="MobiDB-lite"/>
    </source>
</evidence>
<dbReference type="InterPro" id="IPR005522">
    <property type="entry name" value="IPK"/>
</dbReference>
<comment type="catalytic activity">
    <reaction evidence="6">
        <text>1D-myo-inositol 1,4,5-trisphosphate + 2 ATP = 1D-myo-inositol 1,3,4,5,6-pentakisphosphate + 2 ADP + 2 H(+)</text>
        <dbReference type="Rhea" id="RHEA:32359"/>
        <dbReference type="ChEBI" id="CHEBI:15378"/>
        <dbReference type="ChEBI" id="CHEBI:30616"/>
        <dbReference type="ChEBI" id="CHEBI:57733"/>
        <dbReference type="ChEBI" id="CHEBI:203600"/>
        <dbReference type="ChEBI" id="CHEBI:456216"/>
        <dbReference type="EC" id="2.7.1.151"/>
    </reaction>
</comment>
<dbReference type="SUPFAM" id="SSF56104">
    <property type="entry name" value="SAICAR synthase-like"/>
    <property type="match status" value="1"/>
</dbReference>
<evidence type="ECO:0000313" key="10">
    <source>
        <dbReference type="EMBL" id="KAK4468005.1"/>
    </source>
</evidence>
<reference evidence="10" key="1">
    <citation type="submission" date="2022-04" db="EMBL/GenBank/DDBJ databases">
        <authorList>
            <person name="Xu L."/>
            <person name="Lv Z."/>
        </authorList>
    </citation>
    <scope>NUCLEOTIDE SEQUENCE</scope>
    <source>
        <strain evidence="10">LV_2022a</strain>
    </source>
</reference>
<feature type="region of interest" description="Disordered" evidence="9">
    <location>
        <begin position="175"/>
        <end position="194"/>
    </location>
</feature>
<evidence type="ECO:0000256" key="2">
    <source>
        <dbReference type="ARBA" id="ARBA00022679"/>
    </source>
</evidence>
<dbReference type="InterPro" id="IPR038286">
    <property type="entry name" value="IPK_sf"/>
</dbReference>
<dbReference type="GO" id="GO:0005634">
    <property type="term" value="C:nucleus"/>
    <property type="evidence" value="ECO:0007669"/>
    <property type="project" value="TreeGrafter"/>
</dbReference>
<keyword evidence="2 8" id="KW-0808">Transferase</keyword>
<dbReference type="GO" id="GO:0051765">
    <property type="term" value="F:inositol tetrakisphosphate kinase activity"/>
    <property type="evidence" value="ECO:0007669"/>
    <property type="project" value="TreeGrafter"/>
</dbReference>
<proteinExistence type="inferred from homology"/>
<dbReference type="EMBL" id="JALJAT010000007">
    <property type="protein sequence ID" value="KAK4468005.1"/>
    <property type="molecule type" value="Genomic_DNA"/>
</dbReference>
<sequence>MITNNECCSMNDQTNKLNYLFENSSLLPLDLIDYPNQIGGHGLLFGNKSKILYSNVQSTIYKPIQHYPKGPHELEFYQHLFDPNCCNTVLIRLRQFVPDFYGLYRDSEGKHFYLGLKDLLASFKNPSLCDLKMGCRTYAPDSSPSKVMVECAKYKWREEIGFLVTGLKEESSKIWGQQDAKEKNEEINTSPTKPNSIDLTDRILNQHETILLTN</sequence>
<keyword evidence="5" id="KW-0067">ATP-binding</keyword>
<evidence type="ECO:0000256" key="3">
    <source>
        <dbReference type="ARBA" id="ARBA00022741"/>
    </source>
</evidence>
<dbReference type="GO" id="GO:0008440">
    <property type="term" value="F:inositol-1,4,5-trisphosphate 3-kinase activity"/>
    <property type="evidence" value="ECO:0007669"/>
    <property type="project" value="TreeGrafter"/>
</dbReference>
<reference evidence="10" key="2">
    <citation type="journal article" date="2023" name="Infect Dis Poverty">
        <title>Chromosome-scale genome of the human blood fluke Schistosoma mekongi and its implications for public health.</title>
        <authorList>
            <person name="Zhou M."/>
            <person name="Xu L."/>
            <person name="Xu D."/>
            <person name="Chen W."/>
            <person name="Khan J."/>
            <person name="Hu Y."/>
            <person name="Huang H."/>
            <person name="Wei H."/>
            <person name="Zhang Y."/>
            <person name="Chusongsang P."/>
            <person name="Tanasarnprasert K."/>
            <person name="Hu X."/>
            <person name="Limpanont Y."/>
            <person name="Lv Z."/>
        </authorList>
    </citation>
    <scope>NUCLEOTIDE SEQUENCE</scope>
    <source>
        <strain evidence="10">LV_2022a</strain>
    </source>
</reference>
<evidence type="ECO:0000256" key="5">
    <source>
        <dbReference type="ARBA" id="ARBA00022840"/>
    </source>
</evidence>
<evidence type="ECO:0000256" key="7">
    <source>
        <dbReference type="ARBA" id="ARBA00036525"/>
    </source>
</evidence>
<dbReference type="Gene3D" id="3.30.470.160">
    <property type="entry name" value="Inositol polyphosphate kinase"/>
    <property type="match status" value="1"/>
</dbReference>
<dbReference type="Pfam" id="PF03770">
    <property type="entry name" value="IPK"/>
    <property type="match status" value="1"/>
</dbReference>
<keyword evidence="4 8" id="KW-0418">Kinase</keyword>
<evidence type="ECO:0000256" key="6">
    <source>
        <dbReference type="ARBA" id="ARBA00036164"/>
    </source>
</evidence>
<dbReference type="PANTHER" id="PTHR12400:SF51">
    <property type="entry name" value="INOSITOL POLYPHOSPHATE MULTIKINASE"/>
    <property type="match status" value="1"/>
</dbReference>
<evidence type="ECO:0000256" key="1">
    <source>
        <dbReference type="ARBA" id="ARBA00007374"/>
    </source>
</evidence>